<name>A0AAD4VFC5_PRUDU</name>
<dbReference type="Proteomes" id="UP001054821">
    <property type="component" value="Chromosome 6"/>
</dbReference>
<evidence type="ECO:0000313" key="1">
    <source>
        <dbReference type="EMBL" id="KAI5323157.1"/>
    </source>
</evidence>
<protein>
    <submittedName>
        <fullName evidence="1">Uncharacterized protein</fullName>
    </submittedName>
</protein>
<dbReference type="PANTHER" id="PTHR33240:SF15">
    <property type="entry name" value="GAG-PRO-LIKE PROTEIN"/>
    <property type="match status" value="1"/>
</dbReference>
<reference evidence="1 2" key="1">
    <citation type="journal article" date="2022" name="G3 (Bethesda)">
        <title>Whole-genome sequence and methylome profiling of the almond [Prunus dulcis (Mill.) D.A. Webb] cultivar 'Nonpareil'.</title>
        <authorList>
            <person name="D'Amico-Willman K.M."/>
            <person name="Ouma W.Z."/>
            <person name="Meulia T."/>
            <person name="Sideli G.M."/>
            <person name="Gradziel T.M."/>
            <person name="Fresnedo-Ramirez J."/>
        </authorList>
    </citation>
    <scope>NUCLEOTIDE SEQUENCE [LARGE SCALE GENOMIC DNA]</scope>
    <source>
        <strain evidence="1">Clone GOH B32 T37-40</strain>
    </source>
</reference>
<dbReference type="PANTHER" id="PTHR33240">
    <property type="entry name" value="OS08G0508500 PROTEIN"/>
    <property type="match status" value="1"/>
</dbReference>
<comment type="caution">
    <text evidence="1">The sequence shown here is derived from an EMBL/GenBank/DDBJ whole genome shotgun (WGS) entry which is preliminary data.</text>
</comment>
<keyword evidence="2" id="KW-1185">Reference proteome</keyword>
<accession>A0AAD4VFC5</accession>
<proteinExistence type="predicted"/>
<evidence type="ECO:0000313" key="2">
    <source>
        <dbReference type="Proteomes" id="UP001054821"/>
    </source>
</evidence>
<organism evidence="1 2">
    <name type="scientific">Prunus dulcis</name>
    <name type="common">Almond</name>
    <name type="synonym">Amygdalus dulcis</name>
    <dbReference type="NCBI Taxonomy" id="3755"/>
    <lineage>
        <taxon>Eukaryota</taxon>
        <taxon>Viridiplantae</taxon>
        <taxon>Streptophyta</taxon>
        <taxon>Embryophyta</taxon>
        <taxon>Tracheophyta</taxon>
        <taxon>Spermatophyta</taxon>
        <taxon>Magnoliopsida</taxon>
        <taxon>eudicotyledons</taxon>
        <taxon>Gunneridae</taxon>
        <taxon>Pentapetalae</taxon>
        <taxon>rosids</taxon>
        <taxon>fabids</taxon>
        <taxon>Rosales</taxon>
        <taxon>Rosaceae</taxon>
        <taxon>Amygdaloideae</taxon>
        <taxon>Amygdaleae</taxon>
        <taxon>Prunus</taxon>
    </lineage>
</organism>
<sequence length="175" mass="19536">MSARQLSPSMLTIQGFSQLGQKVMGSIALQMETGDLYSDSLFHVIDADTLYNVLLRCPWLYTYGVVPSTLHQRFKYLVDEEVKSVSAYMDPFRGEKVNYSDVKFYDPPGLSFTQPSKIDKENKGATIEARKSQKVEAPKPSRVILVKLTPRGASSSKAEEALISKTPKPKIIVKT</sequence>
<dbReference type="EMBL" id="JAJFAZ020000006">
    <property type="protein sequence ID" value="KAI5323157.1"/>
    <property type="molecule type" value="Genomic_DNA"/>
</dbReference>
<dbReference type="AlphaFoldDB" id="A0AAD4VFC5"/>
<gene>
    <name evidence="1" type="ORF">L3X38_032229</name>
</gene>